<feature type="domain" description="DUF732" evidence="2">
    <location>
        <begin position="35"/>
        <end position="112"/>
    </location>
</feature>
<evidence type="ECO:0000313" key="3">
    <source>
        <dbReference type="EMBL" id="ASL16268.1"/>
    </source>
</evidence>
<sequence length="124" mass="12770">MTKVLFVLVGFGAFLIDVASSQALAEPNEILTSDEAKFVNDLAAINITPLPGHSNYDMVLDGWALCGQAASGKSQIAIADQLFKTATKQGPGGISRAQADSIVKLAIKDLCPPGSKSKGPGAVV</sequence>
<reference evidence="4" key="3">
    <citation type="submission" date="2023-06" db="EMBL/GenBank/DDBJ databases">
        <authorList>
            <person name="Spilker T."/>
        </authorList>
    </citation>
    <scope>NUCLEOTIDE SEQUENCE</scope>
    <source>
        <strain evidence="4">FLAC1071</strain>
    </source>
</reference>
<name>A0A7U5MMH9_MYCIT</name>
<protein>
    <submittedName>
        <fullName evidence="4">DUF732 domain-containing protein</fullName>
    </submittedName>
</protein>
<dbReference type="InterPro" id="IPR007969">
    <property type="entry name" value="DUF732"/>
</dbReference>
<feature type="chain" id="PRO_5030879898" evidence="1">
    <location>
        <begin position="26"/>
        <end position="124"/>
    </location>
</feature>
<keyword evidence="6" id="KW-1185">Reference proteome</keyword>
<dbReference type="AlphaFoldDB" id="A0A7U5MMH9"/>
<reference evidence="4" key="2">
    <citation type="submission" date="2023-06" db="EMBL/GenBank/DDBJ databases">
        <title>Itaconate inhibition of nontuberculous mycobacteria.</title>
        <authorList>
            <person name="Breen P."/>
            <person name="Zimbric M."/>
            <person name="Caverly L."/>
        </authorList>
    </citation>
    <scope>NUCLEOTIDE SEQUENCE</scope>
    <source>
        <strain evidence="4">FLAC1071</strain>
    </source>
</reference>
<reference evidence="3 5" key="1">
    <citation type="journal article" date="2017" name="Lancet Infect. Dis.">
        <title>Global outbreak of severe Mycobacterium chimaera disease after cardiac surgery: a molecular epidemiological study.</title>
        <authorList>
            <person name="van Ingen J."/>
            <person name="Kohl T."/>
            <person name="Kranzer K."/>
            <person name="Hasse B."/>
            <person name="Keller P."/>
            <person name="Szafranska A."/>
            <person name="Hillemann D."/>
            <person name="Chand M."/>
            <person name="Schreiber P."/>
            <person name="Sommerstein R."/>
            <person name="Berger C."/>
            <person name="Genoni M."/>
            <person name="Ruegg C."/>
            <person name="Troillet N."/>
            <person name="Widmer A.F."/>
            <person name="Becker S.L."/>
            <person name="Herrmann M."/>
            <person name="Eckmanns T."/>
            <person name="Haller S."/>
            <person name="Hoeller C."/>
            <person name="Debast S.B."/>
            <person name="Wolfhagen M.J."/>
            <person name="Hopman J."/>
            <person name="Kluytmans J."/>
            <person name="Langelaar M."/>
            <person name="Notermans D.W."/>
            <person name="ten Oever J."/>
            <person name="van den Barselaar P."/>
            <person name="Vonk A.B.A."/>
            <person name="Vos M.C."/>
            <person name="Ahmed N."/>
            <person name="Brown T."/>
            <person name="Crook D."/>
            <person name="Lamagni T."/>
            <person name="Phin N."/>
            <person name="Smith E.G."/>
            <person name="Zambon M."/>
            <person name="Serr A."/>
            <person name="Goetting T."/>
            <person name="Ebner W."/>
            <person name="Thuermer A."/>
            <person name="Utpatel C."/>
            <person name="Sproer C."/>
            <person name="Bunk B."/>
            <person name="Nubel U."/>
            <person name="Bloemberg G."/>
            <person name="Bottger E."/>
            <person name="Niemann S."/>
            <person name="Wagner D."/>
            <person name="Sax H."/>
        </authorList>
    </citation>
    <scope>NUCLEOTIDE SEQUENCE [LARGE SCALE GENOMIC DNA]</scope>
    <source>
        <strain evidence="3 5">ZUERICH-2</strain>
    </source>
</reference>
<evidence type="ECO:0000313" key="5">
    <source>
        <dbReference type="Proteomes" id="UP000198286"/>
    </source>
</evidence>
<keyword evidence="1" id="KW-0732">Signal</keyword>
<dbReference type="Pfam" id="PF05305">
    <property type="entry name" value="DUF732"/>
    <property type="match status" value="1"/>
</dbReference>
<evidence type="ECO:0000259" key="2">
    <source>
        <dbReference type="Pfam" id="PF05305"/>
    </source>
</evidence>
<evidence type="ECO:0000256" key="1">
    <source>
        <dbReference type="SAM" id="SignalP"/>
    </source>
</evidence>
<evidence type="ECO:0000313" key="4">
    <source>
        <dbReference type="EMBL" id="MDM3929570.1"/>
    </source>
</evidence>
<proteinExistence type="predicted"/>
<organism evidence="3 5">
    <name type="scientific">Mycobacterium intracellulare subsp. chimaera</name>
    <dbReference type="NCBI Taxonomy" id="222805"/>
    <lineage>
        <taxon>Bacteria</taxon>
        <taxon>Bacillati</taxon>
        <taxon>Actinomycetota</taxon>
        <taxon>Actinomycetes</taxon>
        <taxon>Mycobacteriales</taxon>
        <taxon>Mycobacteriaceae</taxon>
        <taxon>Mycobacterium</taxon>
        <taxon>Mycobacterium avium complex (MAC)</taxon>
    </lineage>
</organism>
<dbReference type="EMBL" id="JASZZX010000041">
    <property type="protein sequence ID" value="MDM3929570.1"/>
    <property type="molecule type" value="Genomic_DNA"/>
</dbReference>
<dbReference type="Proteomes" id="UP001529272">
    <property type="component" value="Unassembled WGS sequence"/>
</dbReference>
<dbReference type="Proteomes" id="UP000198286">
    <property type="component" value="Chromosome"/>
</dbReference>
<feature type="signal peptide" evidence="1">
    <location>
        <begin position="1"/>
        <end position="25"/>
    </location>
</feature>
<accession>A0A7U5MMH9</accession>
<dbReference type="RefSeq" id="WP_089152000.1">
    <property type="nucleotide sequence ID" value="NZ_CP015267.1"/>
</dbReference>
<gene>
    <name evidence="3" type="ORF">MYCOZU2_03894</name>
    <name evidence="4" type="ORF">QRB35_26695</name>
</gene>
<evidence type="ECO:0000313" key="6">
    <source>
        <dbReference type="Proteomes" id="UP001529272"/>
    </source>
</evidence>
<dbReference type="EMBL" id="CP015267">
    <property type="protein sequence ID" value="ASL16268.1"/>
    <property type="molecule type" value="Genomic_DNA"/>
</dbReference>